<feature type="non-terminal residue" evidence="2">
    <location>
        <position position="1"/>
    </location>
</feature>
<organism evidence="2 3">
    <name type="scientific">Meloidogyne graminicola</name>
    <dbReference type="NCBI Taxonomy" id="189291"/>
    <lineage>
        <taxon>Eukaryota</taxon>
        <taxon>Metazoa</taxon>
        <taxon>Ecdysozoa</taxon>
        <taxon>Nematoda</taxon>
        <taxon>Chromadorea</taxon>
        <taxon>Rhabditida</taxon>
        <taxon>Tylenchina</taxon>
        <taxon>Tylenchomorpha</taxon>
        <taxon>Tylenchoidea</taxon>
        <taxon>Meloidogynidae</taxon>
        <taxon>Meloidogyninae</taxon>
        <taxon>Meloidogyne</taxon>
    </lineage>
</organism>
<evidence type="ECO:0000313" key="2">
    <source>
        <dbReference type="EMBL" id="KAF7637031.1"/>
    </source>
</evidence>
<dbReference type="Proteomes" id="UP000605970">
    <property type="component" value="Unassembled WGS sequence"/>
</dbReference>
<evidence type="ECO:0000313" key="3">
    <source>
        <dbReference type="Proteomes" id="UP000605970"/>
    </source>
</evidence>
<accession>A0A8S9ZVM3</accession>
<name>A0A8S9ZVM3_9BILA</name>
<gene>
    <name evidence="2" type="ORF">Mgra_00003420</name>
</gene>
<keyword evidence="3" id="KW-1185">Reference proteome</keyword>
<sequence>MQLLILFLFLIQFVCCSGVELLQNPGQLTQPEENTGKNIRQIEGLNELLIDTMDLFAMSDH</sequence>
<reference evidence="2" key="1">
    <citation type="journal article" date="2020" name="Ecol. Evol.">
        <title>Genome structure and content of the rice root-knot nematode (Meloidogyne graminicola).</title>
        <authorList>
            <person name="Phan N.T."/>
            <person name="Danchin E.G.J."/>
            <person name="Klopp C."/>
            <person name="Perfus-Barbeoch L."/>
            <person name="Kozlowski D.K."/>
            <person name="Koutsovoulos G.D."/>
            <person name="Lopez-Roques C."/>
            <person name="Bouchez O."/>
            <person name="Zahm M."/>
            <person name="Besnard G."/>
            <person name="Bellafiore S."/>
        </authorList>
    </citation>
    <scope>NUCLEOTIDE SEQUENCE</scope>
    <source>
        <strain evidence="2">VN-18</strain>
    </source>
</reference>
<dbReference type="EMBL" id="JABEBT010000023">
    <property type="protein sequence ID" value="KAF7637031.1"/>
    <property type="molecule type" value="Genomic_DNA"/>
</dbReference>
<dbReference type="AlphaFoldDB" id="A0A8S9ZVM3"/>
<keyword evidence="1" id="KW-0732">Signal</keyword>
<protein>
    <submittedName>
        <fullName evidence="2">Uncharacterized protein</fullName>
    </submittedName>
</protein>
<feature type="signal peptide" evidence="1">
    <location>
        <begin position="1"/>
        <end position="18"/>
    </location>
</feature>
<proteinExistence type="predicted"/>
<feature type="chain" id="PRO_5035809722" evidence="1">
    <location>
        <begin position="19"/>
        <end position="61"/>
    </location>
</feature>
<comment type="caution">
    <text evidence="2">The sequence shown here is derived from an EMBL/GenBank/DDBJ whole genome shotgun (WGS) entry which is preliminary data.</text>
</comment>
<evidence type="ECO:0000256" key="1">
    <source>
        <dbReference type="SAM" id="SignalP"/>
    </source>
</evidence>